<gene>
    <name evidence="1" type="ORF">DM02DRAFT_334870</name>
</gene>
<evidence type="ECO:0000313" key="2">
    <source>
        <dbReference type="Proteomes" id="UP000244855"/>
    </source>
</evidence>
<organism evidence="1 2">
    <name type="scientific">Periconia macrospinosa</name>
    <dbReference type="NCBI Taxonomy" id="97972"/>
    <lineage>
        <taxon>Eukaryota</taxon>
        <taxon>Fungi</taxon>
        <taxon>Dikarya</taxon>
        <taxon>Ascomycota</taxon>
        <taxon>Pezizomycotina</taxon>
        <taxon>Dothideomycetes</taxon>
        <taxon>Pleosporomycetidae</taxon>
        <taxon>Pleosporales</taxon>
        <taxon>Massarineae</taxon>
        <taxon>Periconiaceae</taxon>
        <taxon>Periconia</taxon>
    </lineage>
</organism>
<evidence type="ECO:0000313" key="1">
    <source>
        <dbReference type="EMBL" id="PVH91616.1"/>
    </source>
</evidence>
<proteinExistence type="predicted"/>
<dbReference type="EMBL" id="KZ805819">
    <property type="protein sequence ID" value="PVH91616.1"/>
    <property type="molecule type" value="Genomic_DNA"/>
</dbReference>
<protein>
    <submittedName>
        <fullName evidence="1">Uncharacterized protein</fullName>
    </submittedName>
</protein>
<keyword evidence="2" id="KW-1185">Reference proteome</keyword>
<sequence>MRTSVEPCAQASSYLSALCSLTTSTLTLTLTLTLSRYCHDCSPGASHFPLRIEPPQRASRRCWPRNCPSPARLAVFQLLFRPFIHSPPPTSIPASRGLTTRSSVLLHATHDTDCAFCHPCKYFGRPTCRFAYSCASPPRKEPSPTHIPTQYPCAPPATSAIL</sequence>
<accession>A0A2V1D0S6</accession>
<dbReference type="AlphaFoldDB" id="A0A2V1D0S6"/>
<name>A0A2V1D0S6_9PLEO</name>
<dbReference type="Proteomes" id="UP000244855">
    <property type="component" value="Unassembled WGS sequence"/>
</dbReference>
<reference evidence="1 2" key="1">
    <citation type="journal article" date="2018" name="Sci. Rep.">
        <title>Comparative genomics provides insights into the lifestyle and reveals functional heterogeneity of dark septate endophytic fungi.</title>
        <authorList>
            <person name="Knapp D.G."/>
            <person name="Nemeth J.B."/>
            <person name="Barry K."/>
            <person name="Hainaut M."/>
            <person name="Henrissat B."/>
            <person name="Johnson J."/>
            <person name="Kuo A."/>
            <person name="Lim J.H.P."/>
            <person name="Lipzen A."/>
            <person name="Nolan M."/>
            <person name="Ohm R.A."/>
            <person name="Tamas L."/>
            <person name="Grigoriev I.V."/>
            <person name="Spatafora J.W."/>
            <person name="Nagy L.G."/>
            <person name="Kovacs G.M."/>
        </authorList>
    </citation>
    <scope>NUCLEOTIDE SEQUENCE [LARGE SCALE GENOMIC DNA]</scope>
    <source>
        <strain evidence="1 2">DSE2036</strain>
    </source>
</reference>